<dbReference type="InterPro" id="IPR032559">
    <property type="entry name" value="DUF4933"/>
</dbReference>
<sequence length="438" mass="50076">MRYNMKSAKVLILISAVLFGCSSGAGRQGNVDGLTVIDVGSDVGKGRVVDLSEIAQEITYIPLETNEDSFISAAPVISLENNRIYVKSRGVIKVFDMSGKYLFTFDRKGRGPQEYSYSAPNVERGTGRFYAENPNSDHSVTVKLYSQEGDFVKEFTAPSVKNRILRMNKSKENVYSFTFFNDFVPQVDGIEVDTDKVSKLLLDSLANIIGFLPELPIDSRVVLGTEVRTKTEDGRELLNPFVQDNTPQAYHFYKDTIRTYKQYNDTLYSFYDGNKLVPRYVLDYGEYAASRIDLDQINNVKGKVINLDRNHYYETDRLIMFLFLLRDYAHEPYFGKYFYLQVKDQEIRSSYAFYDKFSGEFTFLNLPIPKTPGFREDFEHGPPFLPSYLSDDNYMAAIHQAHDLKEYAANHEVSDSLRAIIDGLEDNDNPVIALVKLR</sequence>
<evidence type="ECO:0000313" key="1">
    <source>
        <dbReference type="EMBL" id="MPM65818.1"/>
    </source>
</evidence>
<comment type="caution">
    <text evidence="1">The sequence shown here is derived from an EMBL/GenBank/DDBJ whole genome shotgun (WGS) entry which is preliminary data.</text>
</comment>
<dbReference type="InterPro" id="IPR011042">
    <property type="entry name" value="6-blade_b-propeller_TolB-like"/>
</dbReference>
<dbReference type="Pfam" id="PF16287">
    <property type="entry name" value="DUF4933"/>
    <property type="match status" value="1"/>
</dbReference>
<dbReference type="AlphaFoldDB" id="A0A645BL31"/>
<gene>
    <name evidence="1" type="ORF">SDC9_112720</name>
</gene>
<dbReference type="PROSITE" id="PS51257">
    <property type="entry name" value="PROKAR_LIPOPROTEIN"/>
    <property type="match status" value="1"/>
</dbReference>
<dbReference type="Pfam" id="PF17170">
    <property type="entry name" value="DUF5128"/>
    <property type="match status" value="1"/>
</dbReference>
<evidence type="ECO:0008006" key="2">
    <source>
        <dbReference type="Google" id="ProtNLM"/>
    </source>
</evidence>
<reference evidence="1" key="1">
    <citation type="submission" date="2019-08" db="EMBL/GenBank/DDBJ databases">
        <authorList>
            <person name="Kucharzyk K."/>
            <person name="Murdoch R.W."/>
            <person name="Higgins S."/>
            <person name="Loffler F."/>
        </authorList>
    </citation>
    <scope>NUCLEOTIDE SEQUENCE</scope>
</reference>
<protein>
    <recommendedName>
        <fullName evidence="2">6-bladed beta-propeller</fullName>
    </recommendedName>
</protein>
<proteinExistence type="predicted"/>
<organism evidence="1">
    <name type="scientific">bioreactor metagenome</name>
    <dbReference type="NCBI Taxonomy" id="1076179"/>
    <lineage>
        <taxon>unclassified sequences</taxon>
        <taxon>metagenomes</taxon>
        <taxon>ecological metagenomes</taxon>
    </lineage>
</organism>
<dbReference type="EMBL" id="VSSQ01020734">
    <property type="protein sequence ID" value="MPM65818.1"/>
    <property type="molecule type" value="Genomic_DNA"/>
</dbReference>
<name>A0A645BL31_9ZZZZ</name>
<accession>A0A645BL31</accession>
<dbReference type="Gene3D" id="2.120.10.30">
    <property type="entry name" value="TolB, C-terminal domain"/>
    <property type="match status" value="1"/>
</dbReference>